<gene>
    <name evidence="1" type="ORF">OG863_04460</name>
</gene>
<accession>A0ABZ1FBQ1</accession>
<reference evidence="1 2" key="1">
    <citation type="submission" date="2022-10" db="EMBL/GenBank/DDBJ databases">
        <title>The complete genomes of actinobacterial strains from the NBC collection.</title>
        <authorList>
            <person name="Joergensen T.S."/>
            <person name="Alvarez Arevalo M."/>
            <person name="Sterndorff E.B."/>
            <person name="Faurdal D."/>
            <person name="Vuksanovic O."/>
            <person name="Mourched A.-S."/>
            <person name="Charusanti P."/>
            <person name="Shaw S."/>
            <person name="Blin K."/>
            <person name="Weber T."/>
        </authorList>
    </citation>
    <scope>NUCLEOTIDE SEQUENCE [LARGE SCALE GENOMIC DNA]</scope>
    <source>
        <strain evidence="1 2">NBC 01774</strain>
    </source>
</reference>
<sequence>MTHFSRTSSRVVGTLLTGAVLCGTAACTASGGASDDRRAASGNINAVPVAAVQKAVDKGAKLNSVSYRLSGKVPGQGTVEGKVSFSLRPRAIDMRMKASGGKEEGEFSVRLVGDAVYLGGGRQAAAAMDGKHWLKFAMKGTKGAGAGGLGGMERQADQDPAAQASLLPQSDNVKKVGEETVDGVRTTHYAGVVDVTDLLTKRASKSALDAERRKRVIEQYKQLGVTKLSLDMWVGPDDRTVKFRERAQAAQGPLDVTIRFFDVNKPVTVQAPPASDTVDLQQKLKEAGKRLG</sequence>
<proteinExistence type="predicted"/>
<dbReference type="RefSeq" id="WP_326616526.1">
    <property type="nucleotide sequence ID" value="NZ_CP109106.1"/>
</dbReference>
<organism evidence="1 2">
    <name type="scientific">Streptomyces decoyicus</name>
    <dbReference type="NCBI Taxonomy" id="249567"/>
    <lineage>
        <taxon>Bacteria</taxon>
        <taxon>Bacillati</taxon>
        <taxon>Actinomycetota</taxon>
        <taxon>Actinomycetes</taxon>
        <taxon>Kitasatosporales</taxon>
        <taxon>Streptomycetaceae</taxon>
        <taxon>Streptomyces</taxon>
    </lineage>
</organism>
<dbReference type="Proteomes" id="UP001344251">
    <property type="component" value="Chromosome"/>
</dbReference>
<dbReference type="InterPro" id="IPR029046">
    <property type="entry name" value="LolA/LolB/LppX"/>
</dbReference>
<dbReference type="EMBL" id="CP109106">
    <property type="protein sequence ID" value="WSB67268.1"/>
    <property type="molecule type" value="Genomic_DNA"/>
</dbReference>
<protein>
    <recommendedName>
        <fullName evidence="3">Lipoprotein</fullName>
    </recommendedName>
</protein>
<evidence type="ECO:0000313" key="2">
    <source>
        <dbReference type="Proteomes" id="UP001344251"/>
    </source>
</evidence>
<evidence type="ECO:0008006" key="3">
    <source>
        <dbReference type="Google" id="ProtNLM"/>
    </source>
</evidence>
<dbReference type="Gene3D" id="2.50.20.20">
    <property type="match status" value="1"/>
</dbReference>
<evidence type="ECO:0000313" key="1">
    <source>
        <dbReference type="EMBL" id="WSB67268.1"/>
    </source>
</evidence>
<name>A0ABZ1FBQ1_9ACTN</name>
<dbReference type="PROSITE" id="PS51257">
    <property type="entry name" value="PROKAR_LIPOPROTEIN"/>
    <property type="match status" value="1"/>
</dbReference>
<dbReference type="SUPFAM" id="SSF89392">
    <property type="entry name" value="Prokaryotic lipoproteins and lipoprotein localization factors"/>
    <property type="match status" value="1"/>
</dbReference>
<keyword evidence="2" id="KW-1185">Reference proteome</keyword>